<dbReference type="GO" id="GO:0016705">
    <property type="term" value="F:oxidoreductase activity, acting on paired donors, with incorporation or reduction of molecular oxygen"/>
    <property type="evidence" value="ECO:0007669"/>
    <property type="project" value="InterPro"/>
</dbReference>
<keyword evidence="9" id="KW-1185">Reference proteome</keyword>
<name>A0A4Z1KR02_9HELO</name>
<dbReference type="Proteomes" id="UP000297280">
    <property type="component" value="Unassembled WGS sequence"/>
</dbReference>
<keyword evidence="7" id="KW-0503">Monooxygenase</keyword>
<dbReference type="SUPFAM" id="SSF48264">
    <property type="entry name" value="Cytochrome P450"/>
    <property type="match status" value="1"/>
</dbReference>
<dbReference type="STRING" id="87229.A0A4Z1KR02"/>
<sequence>MGPFCGHGFITTDGVTWQKARALLRPSFSKSNISGLSAYKVAVEQFLRYIPDNGCTTVDLQPLRANLVGFALQMRYQKEEILIKFDLETTLKFLIGMSPNTSSEDERKTATNFIKAFNASMIGTGLSFLIGPFKLLIPKSLTTVAHKQVYDYINAFINKALEKTQKKPTIQEISHLLMQKSLLEGLAKQTDDRIEIRQNIIQGMMAAQGTTYVLISNSLFLLSRNPDLYERLRDEVQYLDLEGSSQLFDLLRDHVFFQNILRECKLVDSIKFKSETNVLMNRLSSSSPIPRIPNHEPHCSARYNTPREEAAKTENLQSSHLKVQRSTQTNILSIVTRKSSEARLNLSIQIDGIPQFQTDFVGIYVIWWRTTGLCWSTKSAGRGGVHGGEDGTGVGVGESG</sequence>
<comment type="similarity">
    <text evidence="2">Belongs to the cytochrome P450 family.</text>
</comment>
<dbReference type="PANTHER" id="PTHR24287:SF17">
    <property type="entry name" value="P450, PUTATIVE (EUROFUNG)-RELATED"/>
    <property type="match status" value="1"/>
</dbReference>
<evidence type="ECO:0000256" key="1">
    <source>
        <dbReference type="ARBA" id="ARBA00001971"/>
    </source>
</evidence>
<comment type="caution">
    <text evidence="8">The sequence shown here is derived from an EMBL/GenBank/DDBJ whole genome shotgun (WGS) entry which is preliminary data.</text>
</comment>
<evidence type="ECO:0000313" key="8">
    <source>
        <dbReference type="EMBL" id="TGO87332.1"/>
    </source>
</evidence>
<accession>A0A4Z1KR02</accession>
<protein>
    <recommendedName>
        <fullName evidence="10">Cytochrome P450</fullName>
    </recommendedName>
</protein>
<proteinExistence type="inferred from homology"/>
<keyword evidence="6" id="KW-0843">Virulence</keyword>
<dbReference type="EMBL" id="PQXO01000233">
    <property type="protein sequence ID" value="TGO87332.1"/>
    <property type="molecule type" value="Genomic_DNA"/>
</dbReference>
<evidence type="ECO:0000313" key="9">
    <source>
        <dbReference type="Proteomes" id="UP000297280"/>
    </source>
</evidence>
<dbReference type="InterPro" id="IPR047146">
    <property type="entry name" value="Cyt_P450_E_CYP52_fungi"/>
</dbReference>
<dbReference type="AlphaFoldDB" id="A0A4Z1KR02"/>
<dbReference type="InterPro" id="IPR036396">
    <property type="entry name" value="Cyt_P450_sf"/>
</dbReference>
<dbReference type="Gene3D" id="1.10.630.10">
    <property type="entry name" value="Cytochrome P450"/>
    <property type="match status" value="1"/>
</dbReference>
<keyword evidence="3" id="KW-0479">Metal-binding</keyword>
<gene>
    <name evidence="8" type="ORF">BPOR_0233g00050</name>
</gene>
<comment type="cofactor">
    <cofactor evidence="1">
        <name>heme</name>
        <dbReference type="ChEBI" id="CHEBI:30413"/>
    </cofactor>
</comment>
<evidence type="ECO:0000256" key="5">
    <source>
        <dbReference type="ARBA" id="ARBA00023004"/>
    </source>
</evidence>
<reference evidence="8 9" key="1">
    <citation type="submission" date="2017-12" db="EMBL/GenBank/DDBJ databases">
        <title>Comparative genomics of Botrytis spp.</title>
        <authorList>
            <person name="Valero-Jimenez C.A."/>
            <person name="Tapia P."/>
            <person name="Veloso J."/>
            <person name="Silva-Moreno E."/>
            <person name="Staats M."/>
            <person name="Valdes J.H."/>
            <person name="Van Kan J.A.L."/>
        </authorList>
    </citation>
    <scope>NUCLEOTIDE SEQUENCE [LARGE SCALE GENOMIC DNA]</scope>
    <source>
        <strain evidence="8 9">MUCL3349</strain>
    </source>
</reference>
<evidence type="ECO:0000256" key="7">
    <source>
        <dbReference type="ARBA" id="ARBA00023033"/>
    </source>
</evidence>
<keyword evidence="5" id="KW-0408">Iron</keyword>
<dbReference type="GO" id="GO:0004497">
    <property type="term" value="F:monooxygenase activity"/>
    <property type="evidence" value="ECO:0007669"/>
    <property type="project" value="UniProtKB-KW"/>
</dbReference>
<dbReference type="GO" id="GO:0005506">
    <property type="term" value="F:iron ion binding"/>
    <property type="evidence" value="ECO:0007669"/>
    <property type="project" value="InterPro"/>
</dbReference>
<dbReference type="PANTHER" id="PTHR24287">
    <property type="entry name" value="P450, PUTATIVE (EUROFUNG)-RELATED"/>
    <property type="match status" value="1"/>
</dbReference>
<evidence type="ECO:0008006" key="10">
    <source>
        <dbReference type="Google" id="ProtNLM"/>
    </source>
</evidence>
<evidence type="ECO:0000256" key="4">
    <source>
        <dbReference type="ARBA" id="ARBA00023002"/>
    </source>
</evidence>
<keyword evidence="4" id="KW-0560">Oxidoreductase</keyword>
<dbReference type="Pfam" id="PF00067">
    <property type="entry name" value="p450"/>
    <property type="match status" value="1"/>
</dbReference>
<dbReference type="InterPro" id="IPR001128">
    <property type="entry name" value="Cyt_P450"/>
</dbReference>
<organism evidence="8 9">
    <name type="scientific">Botrytis porri</name>
    <dbReference type="NCBI Taxonomy" id="87229"/>
    <lineage>
        <taxon>Eukaryota</taxon>
        <taxon>Fungi</taxon>
        <taxon>Dikarya</taxon>
        <taxon>Ascomycota</taxon>
        <taxon>Pezizomycotina</taxon>
        <taxon>Leotiomycetes</taxon>
        <taxon>Helotiales</taxon>
        <taxon>Sclerotiniaceae</taxon>
        <taxon>Botrytis</taxon>
    </lineage>
</organism>
<evidence type="ECO:0000256" key="6">
    <source>
        <dbReference type="ARBA" id="ARBA00023026"/>
    </source>
</evidence>
<evidence type="ECO:0000256" key="3">
    <source>
        <dbReference type="ARBA" id="ARBA00022723"/>
    </source>
</evidence>
<evidence type="ECO:0000256" key="2">
    <source>
        <dbReference type="ARBA" id="ARBA00010617"/>
    </source>
</evidence>
<dbReference type="GO" id="GO:0020037">
    <property type="term" value="F:heme binding"/>
    <property type="evidence" value="ECO:0007669"/>
    <property type="project" value="InterPro"/>
</dbReference>